<keyword evidence="1" id="KW-0418">Kinase</keyword>
<dbReference type="OrthoDB" id="3867457at2"/>
<keyword evidence="1" id="KW-0723">Serine/threonine-protein kinase</keyword>
<keyword evidence="5" id="KW-1185">Reference proteome</keyword>
<dbReference type="InterPro" id="IPR036890">
    <property type="entry name" value="HATPase_C_sf"/>
</dbReference>
<feature type="modified residue" description="4-aspartylphosphate" evidence="2">
    <location>
        <position position="55"/>
    </location>
</feature>
<evidence type="ECO:0000259" key="3">
    <source>
        <dbReference type="PROSITE" id="PS50110"/>
    </source>
</evidence>
<dbReference type="CDD" id="cd17535">
    <property type="entry name" value="REC_NarL-like"/>
    <property type="match status" value="1"/>
</dbReference>
<dbReference type="SUPFAM" id="SSF55874">
    <property type="entry name" value="ATPase domain of HSP90 chaperone/DNA topoisomerase II/histidine kinase"/>
    <property type="match status" value="1"/>
</dbReference>
<dbReference type="InterPro" id="IPR001789">
    <property type="entry name" value="Sig_transdc_resp-reg_receiver"/>
</dbReference>
<dbReference type="Proteomes" id="UP000291189">
    <property type="component" value="Unassembled WGS sequence"/>
</dbReference>
<organism evidence="4 5">
    <name type="scientific">Nocardioides iriomotensis</name>
    <dbReference type="NCBI Taxonomy" id="715784"/>
    <lineage>
        <taxon>Bacteria</taxon>
        <taxon>Bacillati</taxon>
        <taxon>Actinomycetota</taxon>
        <taxon>Actinomycetes</taxon>
        <taxon>Propionibacteriales</taxon>
        <taxon>Nocardioidaceae</taxon>
        <taxon>Nocardioides</taxon>
    </lineage>
</organism>
<dbReference type="PANTHER" id="PTHR35526:SF3">
    <property type="entry name" value="ANTI-SIGMA-F FACTOR RSBW"/>
    <property type="match status" value="1"/>
</dbReference>
<dbReference type="SMART" id="SM00448">
    <property type="entry name" value="REC"/>
    <property type="match status" value="1"/>
</dbReference>
<dbReference type="PANTHER" id="PTHR35526">
    <property type="entry name" value="ANTI-SIGMA-F FACTOR RSBW-RELATED"/>
    <property type="match status" value="1"/>
</dbReference>
<sequence>MTIRALLVDDVDDVRRLVRTALRFHGGFEVVAEARDGAEAVRLAEDHHPDVVVLDLGLPDLAGREVLSQIRALSPTSKVVVYSGHDADDAWVRAHVEGYVLKDDELEYLVDLLASVGSRATRQSVLELPRALTSAALARRFVTATLTDWSLTPLIDPALLVASELAANAVTHADSAFRIQLSLTQHTLRIDVIDFGGGTPEPQSTTSADEHGRGLLLIDALTAAWGIEDGPGSGKLVWAELTLPDQHVERQSS</sequence>
<dbReference type="PROSITE" id="PS50110">
    <property type="entry name" value="RESPONSE_REGULATORY"/>
    <property type="match status" value="1"/>
</dbReference>
<dbReference type="EMBL" id="SDPU01000034">
    <property type="protein sequence ID" value="RYU09941.1"/>
    <property type="molecule type" value="Genomic_DNA"/>
</dbReference>
<evidence type="ECO:0000256" key="1">
    <source>
        <dbReference type="ARBA" id="ARBA00022527"/>
    </source>
</evidence>
<dbReference type="GO" id="GO:0004674">
    <property type="term" value="F:protein serine/threonine kinase activity"/>
    <property type="evidence" value="ECO:0007669"/>
    <property type="project" value="UniProtKB-KW"/>
</dbReference>
<comment type="caution">
    <text evidence="4">The sequence shown here is derived from an EMBL/GenBank/DDBJ whole genome shotgun (WGS) entry which is preliminary data.</text>
</comment>
<dbReference type="RefSeq" id="WP_129988938.1">
    <property type="nucleotide sequence ID" value="NZ_SDPU01000034.1"/>
</dbReference>
<dbReference type="Gene3D" id="3.30.565.10">
    <property type="entry name" value="Histidine kinase-like ATPase, C-terminal domain"/>
    <property type="match status" value="1"/>
</dbReference>
<name>A0A4Q5IY47_9ACTN</name>
<dbReference type="InterPro" id="IPR003594">
    <property type="entry name" value="HATPase_dom"/>
</dbReference>
<dbReference type="CDD" id="cd16936">
    <property type="entry name" value="HATPase_RsbW-like"/>
    <property type="match status" value="1"/>
</dbReference>
<dbReference type="InterPro" id="IPR011006">
    <property type="entry name" value="CheY-like_superfamily"/>
</dbReference>
<dbReference type="SUPFAM" id="SSF52172">
    <property type="entry name" value="CheY-like"/>
    <property type="match status" value="1"/>
</dbReference>
<accession>A0A4Q5IY47</accession>
<dbReference type="Gene3D" id="3.40.50.2300">
    <property type="match status" value="1"/>
</dbReference>
<proteinExistence type="predicted"/>
<protein>
    <submittedName>
        <fullName evidence="4">Response regulator</fullName>
    </submittedName>
</protein>
<dbReference type="Pfam" id="PF00072">
    <property type="entry name" value="Response_reg"/>
    <property type="match status" value="1"/>
</dbReference>
<gene>
    <name evidence="4" type="ORF">ETU37_19085</name>
</gene>
<dbReference type="AlphaFoldDB" id="A0A4Q5IY47"/>
<dbReference type="InterPro" id="IPR050267">
    <property type="entry name" value="Anti-sigma-factor_SerPK"/>
</dbReference>
<dbReference type="InterPro" id="IPR058245">
    <property type="entry name" value="NreC/VraR/RcsB-like_REC"/>
</dbReference>
<dbReference type="GO" id="GO:0000160">
    <property type="term" value="P:phosphorelay signal transduction system"/>
    <property type="evidence" value="ECO:0007669"/>
    <property type="project" value="InterPro"/>
</dbReference>
<feature type="domain" description="Response regulatory" evidence="3">
    <location>
        <begin position="4"/>
        <end position="117"/>
    </location>
</feature>
<dbReference type="Pfam" id="PF13581">
    <property type="entry name" value="HATPase_c_2"/>
    <property type="match status" value="1"/>
</dbReference>
<keyword evidence="1" id="KW-0808">Transferase</keyword>
<evidence type="ECO:0000313" key="4">
    <source>
        <dbReference type="EMBL" id="RYU09941.1"/>
    </source>
</evidence>
<reference evidence="4 5" key="1">
    <citation type="submission" date="2019-01" db="EMBL/GenBank/DDBJ databases">
        <title>Nocardioides guangzhouensis sp. nov., an actinobacterium isolated from soil.</title>
        <authorList>
            <person name="Fu Y."/>
            <person name="Cai Y."/>
            <person name="Lin Z."/>
            <person name="Chen P."/>
        </authorList>
    </citation>
    <scope>NUCLEOTIDE SEQUENCE [LARGE SCALE GENOMIC DNA]</scope>
    <source>
        <strain evidence="4 5">NBRC 105384</strain>
    </source>
</reference>
<keyword evidence="2" id="KW-0597">Phosphoprotein</keyword>
<evidence type="ECO:0000313" key="5">
    <source>
        <dbReference type="Proteomes" id="UP000291189"/>
    </source>
</evidence>
<evidence type="ECO:0000256" key="2">
    <source>
        <dbReference type="PROSITE-ProRule" id="PRU00169"/>
    </source>
</evidence>